<keyword evidence="3" id="KW-0808">Transferase</keyword>
<evidence type="ECO:0000256" key="1">
    <source>
        <dbReference type="ARBA" id="ARBA00010815"/>
    </source>
</evidence>
<evidence type="ECO:0000256" key="4">
    <source>
        <dbReference type="ARBA" id="ARBA00022691"/>
    </source>
</evidence>
<dbReference type="InterPro" id="IPR029063">
    <property type="entry name" value="SAM-dependent_MTases_sf"/>
</dbReference>
<dbReference type="GO" id="GO:0032259">
    <property type="term" value="P:methylation"/>
    <property type="evidence" value="ECO:0007669"/>
    <property type="project" value="UniProtKB-KW"/>
</dbReference>
<dbReference type="InterPro" id="IPR003333">
    <property type="entry name" value="CMAS"/>
</dbReference>
<dbReference type="Gene3D" id="3.40.50.150">
    <property type="entry name" value="Vaccinia Virus protein VP39"/>
    <property type="match status" value="1"/>
</dbReference>
<evidence type="ECO:0000313" key="6">
    <source>
        <dbReference type="EMBL" id="SVB93865.1"/>
    </source>
</evidence>
<evidence type="ECO:0000256" key="3">
    <source>
        <dbReference type="ARBA" id="ARBA00022679"/>
    </source>
</evidence>
<evidence type="ECO:0008006" key="7">
    <source>
        <dbReference type="Google" id="ProtNLM"/>
    </source>
</evidence>
<protein>
    <recommendedName>
        <fullName evidence="7">Cyclopropane-fatty-acyl-phospholipid synthase</fullName>
    </recommendedName>
</protein>
<sequence length="416" mass="48758">MQIYSQQKMSGNSLNTNVLNKPLIAGKFQPDRLERAFMSVLKNLYWGKLTINFPSGNDYSLSGSQALIDGQYFHATWNLKSYRAIRRILHSQSIGFAESYMQGEWDSPNLTHLLELMACNMDAIENHLQSWSIVRRWHRMQHLLRSNTRRGSRRNIAYHYDLGNNFYSLWLDSGMTYSSAIFDQENQDLMAAQDNKYRRLAEELELKSHHRVLEIGCGWGGFAEFAARNCGCRITCLTLSREQLAWTRQRIKRAGLSELVECRFQDYRDVSGQFDRIISVEMFEAVGEKHWSTYFDQIRRCLAPGGRAGLQIITIANDRYDAYRNKADFIQKYIFPGGMLPSEKKLDSHIERAGLFKTRQTNFGPSYARTLKIWRQNFLKNWDAIALLDYSDKFRRMWEYYLCYCEAGFRRKTINV</sequence>
<organism evidence="6">
    <name type="scientific">marine metagenome</name>
    <dbReference type="NCBI Taxonomy" id="408172"/>
    <lineage>
        <taxon>unclassified sequences</taxon>
        <taxon>metagenomes</taxon>
        <taxon>ecological metagenomes</taxon>
    </lineage>
</organism>
<dbReference type="PANTHER" id="PTHR43667:SF2">
    <property type="entry name" value="FATTY ACID C-METHYL TRANSFERASE"/>
    <property type="match status" value="1"/>
</dbReference>
<dbReference type="SUPFAM" id="SSF53335">
    <property type="entry name" value="S-adenosyl-L-methionine-dependent methyltransferases"/>
    <property type="match status" value="1"/>
</dbReference>
<name>A0A382I385_9ZZZZ</name>
<dbReference type="Pfam" id="PF02353">
    <property type="entry name" value="CMAS"/>
    <property type="match status" value="1"/>
</dbReference>
<reference evidence="6" key="1">
    <citation type="submission" date="2018-05" db="EMBL/GenBank/DDBJ databases">
        <authorList>
            <person name="Lanie J.A."/>
            <person name="Ng W.-L."/>
            <person name="Kazmierczak K.M."/>
            <person name="Andrzejewski T.M."/>
            <person name="Davidsen T.M."/>
            <person name="Wayne K.J."/>
            <person name="Tettelin H."/>
            <person name="Glass J.I."/>
            <person name="Rusch D."/>
            <person name="Podicherti R."/>
            <person name="Tsui H.-C.T."/>
            <person name="Winkler M.E."/>
        </authorList>
    </citation>
    <scope>NUCLEOTIDE SEQUENCE</scope>
</reference>
<dbReference type="AlphaFoldDB" id="A0A382I385"/>
<comment type="similarity">
    <text evidence="1">Belongs to the CFA/CMAS family.</text>
</comment>
<feature type="non-terminal residue" evidence="6">
    <location>
        <position position="416"/>
    </location>
</feature>
<dbReference type="GO" id="GO:0008610">
    <property type="term" value="P:lipid biosynthetic process"/>
    <property type="evidence" value="ECO:0007669"/>
    <property type="project" value="InterPro"/>
</dbReference>
<dbReference type="EMBL" id="UINC01064826">
    <property type="protein sequence ID" value="SVB93865.1"/>
    <property type="molecule type" value="Genomic_DNA"/>
</dbReference>
<keyword evidence="5" id="KW-0443">Lipid metabolism</keyword>
<dbReference type="PANTHER" id="PTHR43667">
    <property type="entry name" value="CYCLOPROPANE-FATTY-ACYL-PHOSPHOLIPID SYNTHASE"/>
    <property type="match status" value="1"/>
</dbReference>
<keyword evidence="4" id="KW-0949">S-adenosyl-L-methionine</keyword>
<dbReference type="InterPro" id="IPR050723">
    <property type="entry name" value="CFA/CMAS"/>
</dbReference>
<evidence type="ECO:0000256" key="5">
    <source>
        <dbReference type="ARBA" id="ARBA00023098"/>
    </source>
</evidence>
<evidence type="ECO:0000256" key="2">
    <source>
        <dbReference type="ARBA" id="ARBA00022603"/>
    </source>
</evidence>
<accession>A0A382I385</accession>
<proteinExistence type="inferred from homology"/>
<keyword evidence="2" id="KW-0489">Methyltransferase</keyword>
<dbReference type="GO" id="GO:0008168">
    <property type="term" value="F:methyltransferase activity"/>
    <property type="evidence" value="ECO:0007669"/>
    <property type="project" value="UniProtKB-KW"/>
</dbReference>
<dbReference type="PIRSF" id="PIRSF003085">
    <property type="entry name" value="CMAS"/>
    <property type="match status" value="1"/>
</dbReference>
<gene>
    <name evidence="6" type="ORF">METZ01_LOCUS246719</name>
</gene>
<dbReference type="CDD" id="cd02440">
    <property type="entry name" value="AdoMet_MTases"/>
    <property type="match status" value="1"/>
</dbReference>